<keyword evidence="4" id="KW-0378">Hydrolase</keyword>
<accession>A0A9P5EF79</accession>
<keyword evidence="1 2" id="KW-0732">Signal</keyword>
<keyword evidence="5" id="KW-1185">Reference proteome</keyword>
<gene>
    <name evidence="4" type="ORF">FAGAP_5274</name>
</gene>
<evidence type="ECO:0000259" key="3">
    <source>
        <dbReference type="Pfam" id="PF13472"/>
    </source>
</evidence>
<dbReference type="Pfam" id="PF13472">
    <property type="entry name" value="Lipase_GDSL_2"/>
    <property type="match status" value="1"/>
</dbReference>
<evidence type="ECO:0000313" key="4">
    <source>
        <dbReference type="EMBL" id="KAF4498548.1"/>
    </source>
</evidence>
<dbReference type="SUPFAM" id="SSF69318">
    <property type="entry name" value="Integrin alpha N-terminal domain"/>
    <property type="match status" value="1"/>
</dbReference>
<feature type="domain" description="SGNH hydrolase-type esterase" evidence="3">
    <location>
        <begin position="255"/>
        <end position="430"/>
    </location>
</feature>
<sequence>MHWKKFIGLTGSLSLFGQSCMSTSTSHSLGAYPPQLYGSNAREVGTLTFLFCTGHVAADVVKWQIPDLPWRWIPVAGYHDDVRITLSVGSNDLMFGEYVQACLLKVIWKNCDKTVARINNLIDNTDGKNTLENSLVEVWEKLKYNTRGFVHPCPGFEDPEVWFLGLGGPDAKRQEDTNYDINTCDPESTDIDYAYGCGLAIYAAQHPDENLDEWYKIAQEWIKKAFHPKSSGFERVRDAIVSSWFGPRPALRVLALGDSITNGFKSSDGSGYRGFLYNYLTKQGIYKVDMIGSVKAGAMSDPDNEGHNGATISQTSGFADLSLGQRPNVVLLHAGTNDMGNDNDAAGAVNRLADLVDKIIKECPDAAVLVAAIIPATDRARQGRTNTYNAGVAALVSSRANAGKVLLMNMDTVLTTDELSDGLHPNDERYGVMATHWAGVPTWLPQGTIASGGGLGSAGNHEWKCHQLYCEPENTYDKSKDCADHCSEGECLSDGGDSGPWKCLKCKDATKTCECSWLDGKGVQLAFKPTSSSSCSDLEKKVPEVDEVYMYWNTGNAPDTGANAGKVQWQPMGVVASGGGAKGYQVQFADLDGDGRAEFIWVKDSGSATVWWNRGFNLEGSTKVVWGPASGEEIATGIGDGQGVHFADMNGYGLADFIHLSEEGAATLYINQGRRDTGNWGWWEWGVVATGVGSKRENIRFADMNGNGRDNYMAIDEATGGLSVWYNRGTESGN</sequence>
<dbReference type="OrthoDB" id="89086at2759"/>
<dbReference type="Gene3D" id="3.40.50.1110">
    <property type="entry name" value="SGNH hydrolase"/>
    <property type="match status" value="2"/>
</dbReference>
<comment type="caution">
    <text evidence="4">The sequence shown here is derived from an EMBL/GenBank/DDBJ whole genome shotgun (WGS) entry which is preliminary data.</text>
</comment>
<protein>
    <submittedName>
        <fullName evidence="4">SGNH hydrolase</fullName>
    </submittedName>
</protein>
<dbReference type="AlphaFoldDB" id="A0A9P5EF79"/>
<dbReference type="GO" id="GO:0004622">
    <property type="term" value="F:phosphatidylcholine lysophospholipase activity"/>
    <property type="evidence" value="ECO:0007669"/>
    <property type="project" value="TreeGrafter"/>
</dbReference>
<proteinExistence type="predicted"/>
<organism evidence="4 5">
    <name type="scientific">Fusarium agapanthi</name>
    <dbReference type="NCBI Taxonomy" id="1803897"/>
    <lineage>
        <taxon>Eukaryota</taxon>
        <taxon>Fungi</taxon>
        <taxon>Dikarya</taxon>
        <taxon>Ascomycota</taxon>
        <taxon>Pezizomycotina</taxon>
        <taxon>Sordariomycetes</taxon>
        <taxon>Hypocreomycetidae</taxon>
        <taxon>Hypocreales</taxon>
        <taxon>Nectriaceae</taxon>
        <taxon>Fusarium</taxon>
        <taxon>Fusarium fujikuroi species complex</taxon>
    </lineage>
</organism>
<dbReference type="SUPFAM" id="SSF52266">
    <property type="entry name" value="SGNH hydrolase"/>
    <property type="match status" value="2"/>
</dbReference>
<dbReference type="PANTHER" id="PTHR30383">
    <property type="entry name" value="THIOESTERASE 1/PROTEASE 1/LYSOPHOSPHOLIPASE L1"/>
    <property type="match status" value="1"/>
</dbReference>
<dbReference type="EMBL" id="LUFC02000332">
    <property type="protein sequence ID" value="KAF4498548.1"/>
    <property type="molecule type" value="Genomic_DNA"/>
</dbReference>
<dbReference type="CDD" id="cd01833">
    <property type="entry name" value="XynB_like"/>
    <property type="match status" value="1"/>
</dbReference>
<reference evidence="4" key="1">
    <citation type="submission" date="2020-01" db="EMBL/GenBank/DDBJ databases">
        <title>Identification and distribution of gene clusters putatively required for synthesis of sphingolipid metabolism inhibitors in phylogenetically diverse species of the filamentous fungus Fusarium.</title>
        <authorList>
            <person name="Kim H.-S."/>
            <person name="Busman M."/>
            <person name="Brown D.W."/>
            <person name="Divon H."/>
            <person name="Uhlig S."/>
            <person name="Proctor R.H."/>
        </authorList>
    </citation>
    <scope>NUCLEOTIDE SEQUENCE</scope>
    <source>
        <strain evidence="4">NRRL 31653</strain>
    </source>
</reference>
<dbReference type="InterPro" id="IPR013830">
    <property type="entry name" value="SGNH_hydro"/>
</dbReference>
<evidence type="ECO:0000256" key="1">
    <source>
        <dbReference type="ARBA" id="ARBA00022729"/>
    </source>
</evidence>
<name>A0A9P5EF79_9HYPO</name>
<evidence type="ECO:0000313" key="5">
    <source>
        <dbReference type="Proteomes" id="UP000737391"/>
    </source>
</evidence>
<dbReference type="InterPro" id="IPR036514">
    <property type="entry name" value="SGNH_hydro_sf"/>
</dbReference>
<evidence type="ECO:0000256" key="2">
    <source>
        <dbReference type="SAM" id="SignalP"/>
    </source>
</evidence>
<dbReference type="InterPro" id="IPR013517">
    <property type="entry name" value="FG-GAP"/>
</dbReference>
<dbReference type="Proteomes" id="UP000737391">
    <property type="component" value="Unassembled WGS sequence"/>
</dbReference>
<dbReference type="PROSITE" id="PS51257">
    <property type="entry name" value="PROKAR_LIPOPROTEIN"/>
    <property type="match status" value="1"/>
</dbReference>
<dbReference type="Pfam" id="PF13517">
    <property type="entry name" value="FG-GAP_3"/>
    <property type="match status" value="1"/>
</dbReference>
<dbReference type="InterPro" id="IPR028994">
    <property type="entry name" value="Integrin_alpha_N"/>
</dbReference>
<dbReference type="PANTHER" id="PTHR30383:SF5">
    <property type="entry name" value="SGNH HYDROLASE-TYPE ESTERASE DOMAIN-CONTAINING PROTEIN"/>
    <property type="match status" value="1"/>
</dbReference>
<feature type="signal peptide" evidence="2">
    <location>
        <begin position="1"/>
        <end position="22"/>
    </location>
</feature>
<dbReference type="InterPro" id="IPR051532">
    <property type="entry name" value="Ester_Hydrolysis_Enzymes"/>
</dbReference>
<feature type="chain" id="PRO_5040146625" evidence="2">
    <location>
        <begin position="23"/>
        <end position="734"/>
    </location>
</feature>